<name>A0A356W3F6_9PROT</name>
<keyword evidence="1" id="KW-0812">Transmembrane</keyword>
<accession>A0A356W3F6</accession>
<organism evidence="2 3">
    <name type="scientific">Hyphomonas atlantica</name>
    <dbReference type="NCBI Taxonomy" id="1280948"/>
    <lineage>
        <taxon>Bacteria</taxon>
        <taxon>Pseudomonadati</taxon>
        <taxon>Pseudomonadota</taxon>
        <taxon>Alphaproteobacteria</taxon>
        <taxon>Hyphomonadales</taxon>
        <taxon>Hyphomonadaceae</taxon>
        <taxon>Hyphomonas</taxon>
    </lineage>
</organism>
<evidence type="ECO:0000313" key="3">
    <source>
        <dbReference type="Proteomes" id="UP000263957"/>
    </source>
</evidence>
<keyword evidence="1" id="KW-1133">Transmembrane helix</keyword>
<sequence>MLAVATAQRAVNKLWPYVTGRRGWILFGLAAIGGGLAMNWGTVVALGLAPLLLGVLPCVAMCALGMCMSGGSGKCSSKPGEKEKPDDV</sequence>
<dbReference type="EMBL" id="DOGS01000023">
    <property type="protein sequence ID" value="HBQ47442.1"/>
    <property type="molecule type" value="Genomic_DNA"/>
</dbReference>
<protein>
    <submittedName>
        <fullName evidence="2">Uncharacterized protein</fullName>
    </submittedName>
</protein>
<proteinExistence type="predicted"/>
<gene>
    <name evidence="2" type="ORF">DD728_00920</name>
</gene>
<comment type="caution">
    <text evidence="2">The sequence shown here is derived from an EMBL/GenBank/DDBJ whole genome shotgun (WGS) entry which is preliminary data.</text>
</comment>
<evidence type="ECO:0000256" key="1">
    <source>
        <dbReference type="SAM" id="Phobius"/>
    </source>
</evidence>
<feature type="transmembrane region" description="Helical" evidence="1">
    <location>
        <begin position="48"/>
        <end position="68"/>
    </location>
</feature>
<reference evidence="2 3" key="1">
    <citation type="journal article" date="2018" name="Nat. Biotechnol.">
        <title>A standardized bacterial taxonomy based on genome phylogeny substantially revises the tree of life.</title>
        <authorList>
            <person name="Parks D.H."/>
            <person name="Chuvochina M."/>
            <person name="Waite D.W."/>
            <person name="Rinke C."/>
            <person name="Skarshewski A."/>
            <person name="Chaumeil P.A."/>
            <person name="Hugenholtz P."/>
        </authorList>
    </citation>
    <scope>NUCLEOTIDE SEQUENCE [LARGE SCALE GENOMIC DNA]</scope>
    <source>
        <strain evidence="2">UBA10378</strain>
    </source>
</reference>
<dbReference type="Proteomes" id="UP000263957">
    <property type="component" value="Unassembled WGS sequence"/>
</dbReference>
<evidence type="ECO:0000313" key="2">
    <source>
        <dbReference type="EMBL" id="HBQ47442.1"/>
    </source>
</evidence>
<feature type="transmembrane region" description="Helical" evidence="1">
    <location>
        <begin position="23"/>
        <end position="42"/>
    </location>
</feature>
<dbReference type="AlphaFoldDB" id="A0A356W3F6"/>
<keyword evidence="1" id="KW-0472">Membrane</keyword>